<evidence type="ECO:0000256" key="4">
    <source>
        <dbReference type="ARBA" id="ARBA00022989"/>
    </source>
</evidence>
<comment type="subcellular location">
    <subcellularLocation>
        <location evidence="1">Cell membrane</location>
        <topology evidence="1">Multi-pass membrane protein</topology>
    </subcellularLocation>
</comment>
<dbReference type="Proteomes" id="UP000186132">
    <property type="component" value="Unassembled WGS sequence"/>
</dbReference>
<name>A0A1M5CBA9_9ACTN</name>
<feature type="transmembrane region" description="Helical" evidence="8">
    <location>
        <begin position="463"/>
        <end position="483"/>
    </location>
</feature>
<keyword evidence="2" id="KW-1003">Cell membrane</keyword>
<dbReference type="RefSeq" id="WP_073384846.1">
    <property type="nucleotide sequence ID" value="NZ_FQVU01000001.1"/>
</dbReference>
<feature type="transmembrane region" description="Helical" evidence="8">
    <location>
        <begin position="105"/>
        <end position="128"/>
    </location>
</feature>
<dbReference type="PANTHER" id="PTHR30509">
    <property type="entry name" value="P-HYDROXYBENZOIC ACID EFFLUX PUMP SUBUNIT-RELATED"/>
    <property type="match status" value="1"/>
</dbReference>
<dbReference type="PANTHER" id="PTHR30509:SF8">
    <property type="entry name" value="INNER MEMBRANE PROTEIN YCCS"/>
    <property type="match status" value="1"/>
</dbReference>
<feature type="compositionally biased region" description="Basic and acidic residues" evidence="7">
    <location>
        <begin position="306"/>
        <end position="318"/>
    </location>
</feature>
<feature type="transmembrane region" description="Helical" evidence="8">
    <location>
        <begin position="34"/>
        <end position="55"/>
    </location>
</feature>
<evidence type="ECO:0000313" key="11">
    <source>
        <dbReference type="Proteomes" id="UP000186132"/>
    </source>
</evidence>
<dbReference type="AlphaFoldDB" id="A0A1M5CBA9"/>
<proteinExistence type="inferred from homology"/>
<dbReference type="InterPro" id="IPR049453">
    <property type="entry name" value="Memb_transporter_dom"/>
</dbReference>
<keyword evidence="11" id="KW-1185">Reference proteome</keyword>
<organism evidence="10 11">
    <name type="scientific">Jatrophihabitans endophyticus</name>
    <dbReference type="NCBI Taxonomy" id="1206085"/>
    <lineage>
        <taxon>Bacteria</taxon>
        <taxon>Bacillati</taxon>
        <taxon>Actinomycetota</taxon>
        <taxon>Actinomycetes</taxon>
        <taxon>Jatrophihabitantales</taxon>
        <taxon>Jatrophihabitantaceae</taxon>
        <taxon>Jatrophihabitans</taxon>
    </lineage>
</organism>
<evidence type="ECO:0000256" key="3">
    <source>
        <dbReference type="ARBA" id="ARBA00022692"/>
    </source>
</evidence>
<comment type="similarity">
    <text evidence="6">Belongs to the YccS/YhfK family.</text>
</comment>
<reference evidence="10 11" key="1">
    <citation type="submission" date="2016-11" db="EMBL/GenBank/DDBJ databases">
        <authorList>
            <person name="Jaros S."/>
            <person name="Januszkiewicz K."/>
            <person name="Wedrychowicz H."/>
        </authorList>
    </citation>
    <scope>NUCLEOTIDE SEQUENCE [LARGE SCALE GENOMIC DNA]</scope>
    <source>
        <strain evidence="10 11">DSM 45627</strain>
    </source>
</reference>
<evidence type="ECO:0000313" key="10">
    <source>
        <dbReference type="EMBL" id="SHF51980.1"/>
    </source>
</evidence>
<keyword evidence="3 8" id="KW-0812">Transmembrane</keyword>
<keyword evidence="5 8" id="KW-0472">Membrane</keyword>
<dbReference type="GO" id="GO:0005886">
    <property type="term" value="C:plasma membrane"/>
    <property type="evidence" value="ECO:0007669"/>
    <property type="project" value="UniProtKB-SubCell"/>
</dbReference>
<evidence type="ECO:0000256" key="2">
    <source>
        <dbReference type="ARBA" id="ARBA00022475"/>
    </source>
</evidence>
<feature type="transmembrane region" description="Helical" evidence="8">
    <location>
        <begin position="62"/>
        <end position="85"/>
    </location>
</feature>
<evidence type="ECO:0000256" key="7">
    <source>
        <dbReference type="SAM" id="MobiDB-lite"/>
    </source>
</evidence>
<feature type="region of interest" description="Disordered" evidence="7">
    <location>
        <begin position="297"/>
        <end position="318"/>
    </location>
</feature>
<evidence type="ECO:0000256" key="8">
    <source>
        <dbReference type="SAM" id="Phobius"/>
    </source>
</evidence>
<gene>
    <name evidence="10" type="ORF">SAMN05443575_0177</name>
</gene>
<evidence type="ECO:0000259" key="9">
    <source>
        <dbReference type="Pfam" id="PF13515"/>
    </source>
</evidence>
<feature type="domain" description="Integral membrane bound transporter" evidence="9">
    <location>
        <begin position="356"/>
        <end position="475"/>
    </location>
</feature>
<keyword evidence="4 8" id="KW-1133">Transmembrane helix</keyword>
<evidence type="ECO:0000256" key="6">
    <source>
        <dbReference type="ARBA" id="ARBA00043993"/>
    </source>
</evidence>
<dbReference type="STRING" id="1206085.SAMN05443575_0177"/>
<dbReference type="OrthoDB" id="3816110at2"/>
<dbReference type="Pfam" id="PF13515">
    <property type="entry name" value="FUSC_2"/>
    <property type="match status" value="1"/>
</dbReference>
<feature type="transmembrane region" description="Helical" evidence="8">
    <location>
        <begin position="433"/>
        <end position="451"/>
    </location>
</feature>
<accession>A0A1M5CBA9</accession>
<sequence>MGAANGDAGIGLAATIGALQTGFADRPGPYRLRLLRMLGVAVAAGTTSALAVAASRHGVLSVLLLVVLAFGAGLLLSAGPAATQFGVAATAAALILGHTPEPSSAAVHVGLLVVLGGAVQTLLAVAAWPLRRHRPERVALAALYRELANAARAQRGTVAGPPAGDALGDARDTLYGLGHDHGPSVEAYRVLLDEAERIRRELIVVTSFAERLAEQRNPILAGLVRGSLTAAASVLDDVAAALDAGRAVDEDVSARARRTVGHTVDRLEDSVDAPAAFTRRATASRLRALSGQLRAVVQSSRTGASEGRRGERHESPTGRLLHDPVALVRANLAPDSAVLRHAARLAVVVGASDTMVRAAGLDRGYWVALTLLVVLRPDFGTTLQRSAMRTAGTVLGLIVATELVHWLPGGDWWHVALVAVFAFGMRLSGPANVAPTAVSLSALVVVLLQIQGVPARDTVVDRAVATLAGGALAVLATLAFPAWERRFVVERLVALLRAYGDYLAAVVDPDTDRRRLLAVRAACRLARTNAQASVDRAAAEPVRGQPQVELGRTVLAHSHRFVHAALTLDAVRVPLRDAGGLARITPFATRAGEVLGALAEAVASQRPPPRSAALRPEQEALFALLDEHPETVGGPGVATAVAEATDRITDSLDSLVAELRRQREPAPLALASGDDQPRPR</sequence>
<protein>
    <submittedName>
        <fullName evidence="10">Uncharacterized membrane protein YccC</fullName>
    </submittedName>
</protein>
<feature type="transmembrane region" description="Helical" evidence="8">
    <location>
        <begin position="386"/>
        <end position="406"/>
    </location>
</feature>
<evidence type="ECO:0000256" key="1">
    <source>
        <dbReference type="ARBA" id="ARBA00004651"/>
    </source>
</evidence>
<dbReference type="EMBL" id="FQVU01000001">
    <property type="protein sequence ID" value="SHF51980.1"/>
    <property type="molecule type" value="Genomic_DNA"/>
</dbReference>
<evidence type="ECO:0000256" key="5">
    <source>
        <dbReference type="ARBA" id="ARBA00023136"/>
    </source>
</evidence>